<dbReference type="RefSeq" id="WP_071164161.1">
    <property type="nucleotide sequence ID" value="NZ_CP017812.1"/>
</dbReference>
<dbReference type="InterPro" id="IPR004381">
    <property type="entry name" value="Glycerate_kinase"/>
</dbReference>
<sequence length="317" mass="35351">MSQRLNVGTSGTCIFFDPFSSEEGQGWLTQEEVVSAWNQQAKSIAIFDLPRQSKLAGYLPTWLESDERFPGGYWFLPQLCDSEQLDKNLLGIKQAIKSGQAAVLICSDRTEKESTQYFFSRLVELVADDQYEISSLNEMLSYVTLATTSERLISQPDLTADENSWKTSQQEIIASVSSLQKSIKQTELTSRQGITGLLAAGGGLAAIWQMQGNKVVTYSDLLLTHNKIQEAIGKADLCLAITPNLNPWDTYDCTHLEVQPFCENYGLPFVIVAGDLNLSKYQQTSLGIDQAYELPHEKIAQKQMISRLGRTWGNLSK</sequence>
<evidence type="ECO:0000313" key="2">
    <source>
        <dbReference type="Proteomes" id="UP000176288"/>
    </source>
</evidence>
<evidence type="ECO:0008006" key="3">
    <source>
        <dbReference type="Google" id="ProtNLM"/>
    </source>
</evidence>
<gene>
    <name evidence="1" type="ORF">BK816_04815</name>
</gene>
<dbReference type="SUPFAM" id="SSF110738">
    <property type="entry name" value="Glycerate kinase I"/>
    <property type="match status" value="1"/>
</dbReference>
<keyword evidence="2" id="KW-1185">Reference proteome</keyword>
<dbReference type="STRING" id="1912795.BK816_04815"/>
<proteinExistence type="predicted"/>
<dbReference type="Proteomes" id="UP000176288">
    <property type="component" value="Chromosome"/>
</dbReference>
<dbReference type="GO" id="GO:0008887">
    <property type="term" value="F:glycerate kinase activity"/>
    <property type="evidence" value="ECO:0007669"/>
    <property type="project" value="InterPro"/>
</dbReference>
<organism evidence="1 2">
    <name type="scientific">Boudabousia tangfeifanii</name>
    <dbReference type="NCBI Taxonomy" id="1912795"/>
    <lineage>
        <taxon>Bacteria</taxon>
        <taxon>Bacillati</taxon>
        <taxon>Actinomycetota</taxon>
        <taxon>Actinomycetes</taxon>
        <taxon>Actinomycetales</taxon>
        <taxon>Actinomycetaceae</taxon>
        <taxon>Boudabousia</taxon>
    </lineage>
</organism>
<reference evidence="1 2" key="1">
    <citation type="submission" date="2016-10" db="EMBL/GenBank/DDBJ databases">
        <title>Actinomyces aegypiusis sp. nov., isolated from the Aegypius monachus in Qinghai Tibet Plateau China.</title>
        <authorList>
            <person name="Wang Y."/>
        </authorList>
    </citation>
    <scope>NUCLEOTIDE SEQUENCE [LARGE SCALE GENOMIC DNA]</scope>
    <source>
        <strain evidence="1 2">VUL4_3</strain>
    </source>
</reference>
<protein>
    <recommendedName>
        <fullName evidence="3">Glycerate kinase</fullName>
    </recommendedName>
</protein>
<dbReference type="AlphaFoldDB" id="A0A1D9MK67"/>
<accession>A0A1D9MK67</accession>
<name>A0A1D9MK67_9ACTO</name>
<dbReference type="KEGG" id="avu:BK816_04815"/>
<dbReference type="EMBL" id="CP017812">
    <property type="protein sequence ID" value="AOZ72695.1"/>
    <property type="molecule type" value="Genomic_DNA"/>
</dbReference>
<evidence type="ECO:0000313" key="1">
    <source>
        <dbReference type="EMBL" id="AOZ72695.1"/>
    </source>
</evidence>
<dbReference type="Pfam" id="PF02595">
    <property type="entry name" value="Gly_kinase"/>
    <property type="match status" value="1"/>
</dbReference>
<dbReference type="InterPro" id="IPR036129">
    <property type="entry name" value="Glycerate_kinase_sf"/>
</dbReference>
<dbReference type="GO" id="GO:0031388">
    <property type="term" value="P:organic acid phosphorylation"/>
    <property type="evidence" value="ECO:0007669"/>
    <property type="project" value="InterPro"/>
</dbReference>